<evidence type="ECO:0000313" key="3">
    <source>
        <dbReference type="EMBL" id="SKC12469.1"/>
    </source>
</evidence>
<dbReference type="InterPro" id="IPR013830">
    <property type="entry name" value="SGNH_hydro"/>
</dbReference>
<dbReference type="Pfam" id="PF13472">
    <property type="entry name" value="Lipase_GDSL_2"/>
    <property type="match status" value="1"/>
</dbReference>
<dbReference type="STRING" id="889453.SAMN03080601_01985"/>
<reference evidence="3 4" key="1">
    <citation type="submission" date="2017-02" db="EMBL/GenBank/DDBJ databases">
        <authorList>
            <person name="Peterson S.W."/>
        </authorList>
    </citation>
    <scope>NUCLEOTIDE SEQUENCE [LARGE SCALE GENOMIC DNA]</scope>
    <source>
        <strain evidence="3 4">DSM 24412</strain>
    </source>
</reference>
<dbReference type="OrthoDB" id="9794725at2"/>
<dbReference type="KEGG" id="asx:CDL62_02950"/>
<evidence type="ECO:0000256" key="1">
    <source>
        <dbReference type="SAM" id="SignalP"/>
    </source>
</evidence>
<dbReference type="PANTHER" id="PTHR43784">
    <property type="entry name" value="GDSL-LIKE LIPASE/ACYLHYDROLASE, PUTATIVE (AFU_ORTHOLOGUE AFUA_2G00820)-RELATED"/>
    <property type="match status" value="1"/>
</dbReference>
<dbReference type="InterPro" id="IPR053140">
    <property type="entry name" value="GDSL_Rv0518-like"/>
</dbReference>
<evidence type="ECO:0000259" key="2">
    <source>
        <dbReference type="Pfam" id="PF13472"/>
    </source>
</evidence>
<dbReference type="CDD" id="cd01830">
    <property type="entry name" value="XynE_like"/>
    <property type="match status" value="1"/>
</dbReference>
<feature type="chain" id="PRO_5012707676" evidence="1">
    <location>
        <begin position="30"/>
        <end position="416"/>
    </location>
</feature>
<accession>A0A1T5GVR0</accession>
<gene>
    <name evidence="3" type="ORF">SAMN03080601_01985</name>
</gene>
<organism evidence="3 4">
    <name type="scientific">Alkalitalea saponilacus</name>
    <dbReference type="NCBI Taxonomy" id="889453"/>
    <lineage>
        <taxon>Bacteria</taxon>
        <taxon>Pseudomonadati</taxon>
        <taxon>Bacteroidota</taxon>
        <taxon>Bacteroidia</taxon>
        <taxon>Marinilabiliales</taxon>
        <taxon>Marinilabiliaceae</taxon>
        <taxon>Alkalitalea</taxon>
    </lineage>
</organism>
<dbReference type="SUPFAM" id="SSF52266">
    <property type="entry name" value="SGNH hydrolase"/>
    <property type="match status" value="1"/>
</dbReference>
<dbReference type="PROSITE" id="PS51257">
    <property type="entry name" value="PROKAR_LIPOPROTEIN"/>
    <property type="match status" value="1"/>
</dbReference>
<keyword evidence="4" id="KW-1185">Reference proteome</keyword>
<dbReference type="AlphaFoldDB" id="A0A1T5GVR0"/>
<dbReference type="PANTHER" id="PTHR43784:SF2">
    <property type="entry name" value="GDSL-LIKE LIPASE_ACYLHYDROLASE, PUTATIVE (AFU_ORTHOLOGUE AFUA_2G00820)-RELATED"/>
    <property type="match status" value="1"/>
</dbReference>
<feature type="domain" description="SGNH hydrolase-type esterase" evidence="2">
    <location>
        <begin position="216"/>
        <end position="405"/>
    </location>
</feature>
<sequence>MTNYRLLLKKLPKLKVKTLLMIAIMLSLAVVTGCTEQQDNKKWVGTWVTAPQLVEPHNMPPEPGLTNNTLRQIARVSIGGDSLRIRFSNEFSTSPVTMKNVQVAVSKGGHEIDAETIKKLTFNNNENITMQPGTAITSDPVAFSLSPRMDLAITIAFGETSPDVTGHPGSRTTSYLAIGNQVSATIFDEPAKADRWYVINNIEVKAPKSAGAIVTLGNSITDGRGSGTNKQNRWPDILSERLINNDDTKNIGVLNQGIGGNCVLRPCLGPSMLDRFERDVLQQNGVRWLIILAGVNDLGQTPDSTIASKVADDLIKAYDQMIIKAHEKNIKVYGATILPFGESFYYEDYRETARNKVNDWIRNSSRFDAVIDFDKEMRESDNPMMILSDMHDGDFLHPNEAGYRRMGESIDLQLFK</sequence>
<proteinExistence type="predicted"/>
<protein>
    <submittedName>
        <fullName evidence="3">Lysophospholipase L1</fullName>
    </submittedName>
</protein>
<dbReference type="GO" id="GO:0016788">
    <property type="term" value="F:hydrolase activity, acting on ester bonds"/>
    <property type="evidence" value="ECO:0007669"/>
    <property type="project" value="UniProtKB-ARBA"/>
</dbReference>
<dbReference type="Proteomes" id="UP000191055">
    <property type="component" value="Unassembled WGS sequence"/>
</dbReference>
<dbReference type="InterPro" id="IPR036514">
    <property type="entry name" value="SGNH_hydro_sf"/>
</dbReference>
<dbReference type="EMBL" id="FUYV01000010">
    <property type="protein sequence ID" value="SKC12469.1"/>
    <property type="molecule type" value="Genomic_DNA"/>
</dbReference>
<feature type="signal peptide" evidence="1">
    <location>
        <begin position="1"/>
        <end position="29"/>
    </location>
</feature>
<keyword evidence="1" id="KW-0732">Signal</keyword>
<dbReference type="Gene3D" id="3.40.50.1110">
    <property type="entry name" value="SGNH hydrolase"/>
    <property type="match status" value="1"/>
</dbReference>
<name>A0A1T5GVR0_9BACT</name>
<evidence type="ECO:0000313" key="4">
    <source>
        <dbReference type="Proteomes" id="UP000191055"/>
    </source>
</evidence>